<dbReference type="AlphaFoldDB" id="D5QIX6"/>
<comment type="caution">
    <text evidence="1">The sequence shown here is derived from an EMBL/GenBank/DDBJ whole genome shotgun (WGS) entry which is preliminary data.</text>
</comment>
<name>D5QIX6_NOVHA</name>
<gene>
    <name evidence="1" type="ORF">GXY_15539</name>
</gene>
<protein>
    <submittedName>
        <fullName evidence="1">Uncharacterized protein</fullName>
    </submittedName>
</protein>
<dbReference type="Proteomes" id="UP000006468">
    <property type="component" value="Chromosome"/>
</dbReference>
<dbReference type="EMBL" id="ADTV01000065">
    <property type="protein sequence ID" value="EFG82981.1"/>
    <property type="molecule type" value="Genomic_DNA"/>
</dbReference>
<sequence length="54" mass="5995">MPHKSPAVLTHQAAGRCDEAMRVNVWGAEFAIAPHRWRATNGGRSDPRRGRLSD</sequence>
<evidence type="ECO:0000313" key="2">
    <source>
        <dbReference type="Proteomes" id="UP000006468"/>
    </source>
</evidence>
<dbReference type="HOGENOM" id="CLU_3044435_0_0_5"/>
<proteinExistence type="predicted"/>
<reference evidence="1 2" key="1">
    <citation type="journal article" date="2010" name="J. Bacteriol.">
        <title>Genome sequence of a cellulose-producing bacterium, Gluconacetobacter hansenii ATCC 23769.</title>
        <authorList>
            <person name="Iyer P.R."/>
            <person name="Geib S.M."/>
            <person name="Catchmark J."/>
            <person name="Kao T.H."/>
            <person name="Tien M."/>
        </authorList>
    </citation>
    <scope>NUCLEOTIDE SEQUENCE [LARGE SCALE GENOMIC DNA]</scope>
    <source>
        <strain evidence="1 2">ATCC 23769</strain>
    </source>
</reference>
<organism evidence="1 2">
    <name type="scientific">Novacetimonas hansenii ATCC 23769</name>
    <dbReference type="NCBI Taxonomy" id="714995"/>
    <lineage>
        <taxon>Bacteria</taxon>
        <taxon>Pseudomonadati</taxon>
        <taxon>Pseudomonadota</taxon>
        <taxon>Alphaproteobacteria</taxon>
        <taxon>Acetobacterales</taxon>
        <taxon>Acetobacteraceae</taxon>
        <taxon>Novacetimonas</taxon>
    </lineage>
</organism>
<evidence type="ECO:0000313" key="1">
    <source>
        <dbReference type="EMBL" id="EFG82981.1"/>
    </source>
</evidence>
<dbReference type="RefSeq" id="WP_003621938.1">
    <property type="nucleotide sequence ID" value="NZ_CM000920.1"/>
</dbReference>
<accession>D5QIX6</accession>